<keyword evidence="3" id="KW-0808">Transferase</keyword>
<dbReference type="EMBL" id="PFBH01000021">
    <property type="protein sequence ID" value="PIR84946.1"/>
    <property type="molecule type" value="Genomic_DNA"/>
</dbReference>
<name>A0A2H0UGY7_9BACT</name>
<reference evidence="7" key="1">
    <citation type="submission" date="2017-09" db="EMBL/GenBank/DDBJ databases">
        <title>Depth-based differentiation of microbial function through sediment-hosted aquifers and enrichment of novel symbionts in the deep terrestrial subsurface.</title>
        <authorList>
            <person name="Probst A.J."/>
            <person name="Ladd B."/>
            <person name="Jarett J.K."/>
            <person name="Geller-Mcgrath D.E."/>
            <person name="Sieber C.M.K."/>
            <person name="Emerson J.B."/>
            <person name="Anantharaman K."/>
            <person name="Thomas B.C."/>
            <person name="Malmstrom R."/>
            <person name="Stieglmeier M."/>
            <person name="Klingl A."/>
            <person name="Woyke T."/>
            <person name="Ryan C.M."/>
            <person name="Banfield J.F."/>
        </authorList>
    </citation>
    <scope>NUCLEOTIDE SEQUENCE [LARGE SCALE GENOMIC DNA]</scope>
</reference>
<dbReference type="InterPro" id="IPR033248">
    <property type="entry name" value="Transketolase_C"/>
</dbReference>
<dbReference type="InterPro" id="IPR005475">
    <property type="entry name" value="Transketolase-like_Pyr-bd"/>
</dbReference>
<evidence type="ECO:0000256" key="1">
    <source>
        <dbReference type="ARBA" id="ARBA00001964"/>
    </source>
</evidence>
<dbReference type="InterPro" id="IPR051157">
    <property type="entry name" value="PDH/Transketolase"/>
</dbReference>
<gene>
    <name evidence="6" type="ORF">COU15_03270</name>
</gene>
<dbReference type="GO" id="GO:0016740">
    <property type="term" value="F:transferase activity"/>
    <property type="evidence" value="ECO:0007669"/>
    <property type="project" value="UniProtKB-KW"/>
</dbReference>
<dbReference type="FunFam" id="3.40.50.970:FF:000129">
    <property type="entry name" value="Transketolase"/>
    <property type="match status" value="1"/>
</dbReference>
<dbReference type="PANTHER" id="PTHR43825">
    <property type="entry name" value="PYRUVATE DEHYDROGENASE E1 COMPONENT"/>
    <property type="match status" value="1"/>
</dbReference>
<evidence type="ECO:0000313" key="7">
    <source>
        <dbReference type="Proteomes" id="UP000229315"/>
    </source>
</evidence>
<dbReference type="PROSITE" id="PS00802">
    <property type="entry name" value="TRANSKETOLASE_2"/>
    <property type="match status" value="1"/>
</dbReference>
<feature type="domain" description="Transketolase-like pyrimidine-binding" evidence="5">
    <location>
        <begin position="20"/>
        <end position="185"/>
    </location>
</feature>
<evidence type="ECO:0000259" key="5">
    <source>
        <dbReference type="SMART" id="SM00861"/>
    </source>
</evidence>
<dbReference type="InterPro" id="IPR029061">
    <property type="entry name" value="THDP-binding"/>
</dbReference>
<accession>A0A2H0UGY7</accession>
<comment type="cofactor">
    <cofactor evidence="1">
        <name>thiamine diphosphate</name>
        <dbReference type="ChEBI" id="CHEBI:58937"/>
    </cofactor>
</comment>
<sequence>MLNKDTHLNPHIFSDDIERAPTRDGFGRGAVEAGKENENVVVVCADLADSTRAQWFKDEFPKRYIEIGVAEQNLATVASGLSAVGKIPFITSYAAFNPGRNYEQIRTTIALNNRPVKVCGMHAGVSVGPDGATHQMLEDIGLMRMLPHMVVVVPADAEEARKATFEASKNDRPTYLRFGREKTPTMTTAETPFEIGKAYYMWSDPNKTPDATIIGIGSLLYGALEAAHTLSKEGIAVDVINSHTVKPLDVETIVEAGKRSGAIVTVEEHQAHGGFGSLVAETMATHHPLPIEMVAVQDKFGQSGSPEELLKHYQLDKDAIVSAVRKVVKRK</sequence>
<dbReference type="Gene3D" id="3.40.50.970">
    <property type="match status" value="1"/>
</dbReference>
<evidence type="ECO:0000256" key="4">
    <source>
        <dbReference type="ARBA" id="ARBA00023052"/>
    </source>
</evidence>
<organism evidence="6 7">
    <name type="scientific">Candidatus Kaiserbacteria bacterium CG10_big_fil_rev_8_21_14_0_10_45_20</name>
    <dbReference type="NCBI Taxonomy" id="1974607"/>
    <lineage>
        <taxon>Bacteria</taxon>
        <taxon>Candidatus Kaiseribacteriota</taxon>
    </lineage>
</organism>
<keyword evidence="4" id="KW-0786">Thiamine pyrophosphate</keyword>
<dbReference type="Pfam" id="PF02779">
    <property type="entry name" value="Transket_pyr"/>
    <property type="match status" value="1"/>
</dbReference>
<evidence type="ECO:0000256" key="2">
    <source>
        <dbReference type="ARBA" id="ARBA00007131"/>
    </source>
</evidence>
<dbReference type="AlphaFoldDB" id="A0A2H0UGY7"/>
<dbReference type="PANTHER" id="PTHR43825:SF1">
    <property type="entry name" value="TRANSKETOLASE-LIKE PYRIMIDINE-BINDING DOMAIN-CONTAINING PROTEIN"/>
    <property type="match status" value="1"/>
</dbReference>
<dbReference type="SUPFAM" id="SSF52518">
    <property type="entry name" value="Thiamin diphosphate-binding fold (THDP-binding)"/>
    <property type="match status" value="1"/>
</dbReference>
<dbReference type="SUPFAM" id="SSF52922">
    <property type="entry name" value="TK C-terminal domain-like"/>
    <property type="match status" value="1"/>
</dbReference>
<proteinExistence type="inferred from homology"/>
<dbReference type="Pfam" id="PF02780">
    <property type="entry name" value="Transketolase_C"/>
    <property type="match status" value="1"/>
</dbReference>
<dbReference type="SMART" id="SM00861">
    <property type="entry name" value="Transket_pyr"/>
    <property type="match status" value="1"/>
</dbReference>
<dbReference type="CDD" id="cd07033">
    <property type="entry name" value="TPP_PYR_DXS_TK_like"/>
    <property type="match status" value="1"/>
</dbReference>
<dbReference type="InterPro" id="IPR020826">
    <property type="entry name" value="Transketolase_BS"/>
</dbReference>
<evidence type="ECO:0000313" key="6">
    <source>
        <dbReference type="EMBL" id="PIR84946.1"/>
    </source>
</evidence>
<dbReference type="Proteomes" id="UP000229315">
    <property type="component" value="Unassembled WGS sequence"/>
</dbReference>
<comment type="similarity">
    <text evidence="2">Belongs to the transketolase family.</text>
</comment>
<dbReference type="InterPro" id="IPR009014">
    <property type="entry name" value="Transketo_C/PFOR_II"/>
</dbReference>
<evidence type="ECO:0000256" key="3">
    <source>
        <dbReference type="ARBA" id="ARBA00022679"/>
    </source>
</evidence>
<protein>
    <submittedName>
        <fullName evidence="6">Transketolase</fullName>
    </submittedName>
</protein>
<comment type="caution">
    <text evidence="6">The sequence shown here is derived from an EMBL/GenBank/DDBJ whole genome shotgun (WGS) entry which is preliminary data.</text>
</comment>
<dbReference type="Gene3D" id="3.40.50.920">
    <property type="match status" value="1"/>
</dbReference>